<sequence>MNARACSWVLTTVLCCAPAAHGAATPESLPLPAPDARPAVNPELASDGRGNFLLVWQQGRNYFEQQESDIFALRLDGAGRPLGQPIPVCVAKGSQERPKVIFSDGVFIIAWHDLRNGRDWDVYAARVGVDGTVRDEDGFLVAGGAANQASPAIAAAPTGALALWQHYAGRYYEVHGAFIGASGKRGPARALAFHGETLHGGDLSIASFGDRWVMSWKDERKWSRSESGSTITLYFASLRLNGPDPEVVDVERAPAASLGREGGRFASDLAGSALYTAWGDIGRGHRISVGAVFGAKSAAALANPNTEPELQSSSWNPRQVMTLFSTRIQIDGPVVAAFGDGAFLVAARQTGAARPPYRSRILGSRLSPAGVRLDDPDKLLLLHETDSSVANPALAAGPDGFVLVFEQDDGPGNQRLVAKSVRLR</sequence>
<organism evidence="2 3">
    <name type="scientific">Aromatoleum anaerobium</name>
    <dbReference type="NCBI Taxonomy" id="182180"/>
    <lineage>
        <taxon>Bacteria</taxon>
        <taxon>Pseudomonadati</taxon>
        <taxon>Pseudomonadota</taxon>
        <taxon>Betaproteobacteria</taxon>
        <taxon>Rhodocyclales</taxon>
        <taxon>Rhodocyclaceae</taxon>
        <taxon>Aromatoleum</taxon>
    </lineage>
</organism>
<evidence type="ECO:0000256" key="1">
    <source>
        <dbReference type="SAM" id="SignalP"/>
    </source>
</evidence>
<evidence type="ECO:0000313" key="2">
    <source>
        <dbReference type="EMBL" id="NMG23247.1"/>
    </source>
</evidence>
<dbReference type="Proteomes" id="UP000615989">
    <property type="component" value="Unassembled WGS sequence"/>
</dbReference>
<evidence type="ECO:0000313" key="3">
    <source>
        <dbReference type="Proteomes" id="UP000615989"/>
    </source>
</evidence>
<name>A0ABX1PFH0_9RHOO</name>
<dbReference type="RefSeq" id="WP_169116660.1">
    <property type="nucleotide sequence ID" value="NZ_WTVG02000040.1"/>
</dbReference>
<keyword evidence="1" id="KW-0732">Signal</keyword>
<feature type="signal peptide" evidence="1">
    <location>
        <begin position="1"/>
        <end position="22"/>
    </location>
</feature>
<gene>
    <name evidence="2" type="ORF">GO606_00660</name>
</gene>
<dbReference type="EMBL" id="WTVG01000001">
    <property type="protein sequence ID" value="NMG23247.1"/>
    <property type="molecule type" value="Genomic_DNA"/>
</dbReference>
<comment type="caution">
    <text evidence="2">The sequence shown here is derived from an EMBL/GenBank/DDBJ whole genome shotgun (WGS) entry which is preliminary data.</text>
</comment>
<reference evidence="2" key="1">
    <citation type="submission" date="2019-12" db="EMBL/GenBank/DDBJ databases">
        <title>Comparative genomics gives insights into the taxonomy of the Azoarcus-Aromatoleum group and reveals separate origins of nif in the plant-associated Azoarcus and non-plant-associated Aromatoleum sub-groups.</title>
        <authorList>
            <person name="Lafos M."/>
            <person name="Maluk M."/>
            <person name="Batista M."/>
            <person name="Junghare M."/>
            <person name="Carmona M."/>
            <person name="Faoro H."/>
            <person name="Cruz L.M."/>
            <person name="Battistoni F."/>
            <person name="De Souza E."/>
            <person name="Pedrosa F."/>
            <person name="Chen W.-M."/>
            <person name="Poole P.S."/>
            <person name="Dixon R.A."/>
            <person name="James E.K."/>
        </authorList>
    </citation>
    <scope>NUCLEOTIDE SEQUENCE</scope>
    <source>
        <strain evidence="2">LuFRes1</strain>
    </source>
</reference>
<accession>A0ABX1PFH0</accession>
<protein>
    <submittedName>
        <fullName evidence="2">Uncharacterized protein</fullName>
    </submittedName>
</protein>
<proteinExistence type="predicted"/>
<keyword evidence="3" id="KW-1185">Reference proteome</keyword>
<feature type="chain" id="PRO_5047505008" evidence="1">
    <location>
        <begin position="23"/>
        <end position="424"/>
    </location>
</feature>